<dbReference type="InterPro" id="IPR008207">
    <property type="entry name" value="Sig_transdc_His_kin_Hpt_dom"/>
</dbReference>
<feature type="domain" description="HPt" evidence="2">
    <location>
        <begin position="24"/>
        <end position="121"/>
    </location>
</feature>
<protein>
    <submittedName>
        <fullName evidence="3">Hpt domain-containing protein</fullName>
    </submittedName>
</protein>
<evidence type="ECO:0000256" key="1">
    <source>
        <dbReference type="PROSITE-ProRule" id="PRU00110"/>
    </source>
</evidence>
<evidence type="ECO:0000313" key="4">
    <source>
        <dbReference type="Proteomes" id="UP001595826"/>
    </source>
</evidence>
<proteinExistence type="predicted"/>
<evidence type="ECO:0000259" key="2">
    <source>
        <dbReference type="PROSITE" id="PS50894"/>
    </source>
</evidence>
<organism evidence="3 4">
    <name type="scientific">Polaribacter marinivivus</name>
    <dbReference type="NCBI Taxonomy" id="1524260"/>
    <lineage>
        <taxon>Bacteria</taxon>
        <taxon>Pseudomonadati</taxon>
        <taxon>Bacteroidota</taxon>
        <taxon>Flavobacteriia</taxon>
        <taxon>Flavobacteriales</taxon>
        <taxon>Flavobacteriaceae</taxon>
    </lineage>
</organism>
<comment type="caution">
    <text evidence="3">The sequence shown here is derived from an EMBL/GenBank/DDBJ whole genome shotgun (WGS) entry which is preliminary data.</text>
</comment>
<accession>A0ABV8RA45</accession>
<dbReference type="RefSeq" id="WP_377409536.1">
    <property type="nucleotide sequence ID" value="NZ_JBHSCY010000001.1"/>
</dbReference>
<reference evidence="4" key="1">
    <citation type="journal article" date="2019" name="Int. J. Syst. Evol. Microbiol.">
        <title>The Global Catalogue of Microorganisms (GCM) 10K type strain sequencing project: providing services to taxonomists for standard genome sequencing and annotation.</title>
        <authorList>
            <consortium name="The Broad Institute Genomics Platform"/>
            <consortium name="The Broad Institute Genome Sequencing Center for Infectious Disease"/>
            <person name="Wu L."/>
            <person name="Ma J."/>
        </authorList>
    </citation>
    <scope>NUCLEOTIDE SEQUENCE [LARGE SCALE GENOMIC DNA]</scope>
    <source>
        <strain evidence="4">CECT 8655</strain>
    </source>
</reference>
<dbReference type="InterPro" id="IPR036641">
    <property type="entry name" value="HPT_dom_sf"/>
</dbReference>
<evidence type="ECO:0000313" key="3">
    <source>
        <dbReference type="EMBL" id="MFC4268825.1"/>
    </source>
</evidence>
<gene>
    <name evidence="3" type="ORF">ACFOWD_07895</name>
</gene>
<dbReference type="Gene3D" id="1.20.120.160">
    <property type="entry name" value="HPT domain"/>
    <property type="match status" value="1"/>
</dbReference>
<keyword evidence="4" id="KW-1185">Reference proteome</keyword>
<dbReference type="Proteomes" id="UP001595826">
    <property type="component" value="Unassembled WGS sequence"/>
</dbReference>
<feature type="modified residue" description="Phosphohistidine" evidence="1">
    <location>
        <position position="63"/>
    </location>
</feature>
<keyword evidence="1" id="KW-0597">Phosphoprotein</keyword>
<name>A0ABV8RA45_9FLAO</name>
<dbReference type="SUPFAM" id="SSF47226">
    <property type="entry name" value="Histidine-containing phosphotransfer domain, HPT domain"/>
    <property type="match status" value="1"/>
</dbReference>
<dbReference type="PROSITE" id="PS50894">
    <property type="entry name" value="HPT"/>
    <property type="match status" value="1"/>
</dbReference>
<sequence>MEIESVLESNVVDLTSLKTFFASDKDALIQIIQVYISDTEPRIKTLEESLTNIDYTEIKSISHFLKSSFSLMGIKCSEEIAELEKMADRKEEDSLIKEKLNYIIPICKESIVEYKIILQKLEAL</sequence>
<dbReference type="Pfam" id="PF01627">
    <property type="entry name" value="Hpt"/>
    <property type="match status" value="1"/>
</dbReference>
<dbReference type="EMBL" id="JBHSCY010000001">
    <property type="protein sequence ID" value="MFC4268825.1"/>
    <property type="molecule type" value="Genomic_DNA"/>
</dbReference>